<comment type="caution">
    <text evidence="1">The sequence shown here is derived from an EMBL/GenBank/DDBJ whole genome shotgun (WGS) entry which is preliminary data.</text>
</comment>
<gene>
    <name evidence="1" type="ORF">C1645_839431</name>
</gene>
<evidence type="ECO:0008006" key="3">
    <source>
        <dbReference type="Google" id="ProtNLM"/>
    </source>
</evidence>
<evidence type="ECO:0000313" key="1">
    <source>
        <dbReference type="EMBL" id="RIA80021.1"/>
    </source>
</evidence>
<protein>
    <recommendedName>
        <fullName evidence="3">Ubiquitin-like domain-containing protein</fullName>
    </recommendedName>
</protein>
<dbReference type="InterPro" id="IPR029071">
    <property type="entry name" value="Ubiquitin-like_domsf"/>
</dbReference>
<keyword evidence="2" id="KW-1185">Reference proteome</keyword>
<name>A0A397SBA2_9GLOM</name>
<dbReference type="AlphaFoldDB" id="A0A397SBA2"/>
<proteinExistence type="predicted"/>
<dbReference type="EMBL" id="QKYT01001066">
    <property type="protein sequence ID" value="RIA80021.1"/>
    <property type="molecule type" value="Genomic_DNA"/>
</dbReference>
<accession>A0A397SBA2</accession>
<organism evidence="1 2">
    <name type="scientific">Glomus cerebriforme</name>
    <dbReference type="NCBI Taxonomy" id="658196"/>
    <lineage>
        <taxon>Eukaryota</taxon>
        <taxon>Fungi</taxon>
        <taxon>Fungi incertae sedis</taxon>
        <taxon>Mucoromycota</taxon>
        <taxon>Glomeromycotina</taxon>
        <taxon>Glomeromycetes</taxon>
        <taxon>Glomerales</taxon>
        <taxon>Glomeraceae</taxon>
        <taxon>Glomus</taxon>
    </lineage>
</organism>
<reference evidence="1 2" key="1">
    <citation type="submission" date="2018-06" db="EMBL/GenBank/DDBJ databases">
        <title>Comparative genomics reveals the genomic features of Rhizophagus irregularis, R. cerebriforme, R. diaphanum and Gigaspora rosea, and their symbiotic lifestyle signature.</title>
        <authorList>
            <person name="Morin E."/>
            <person name="San Clemente H."/>
            <person name="Chen E.C.H."/>
            <person name="De La Providencia I."/>
            <person name="Hainaut M."/>
            <person name="Kuo A."/>
            <person name="Kohler A."/>
            <person name="Murat C."/>
            <person name="Tang N."/>
            <person name="Roy S."/>
            <person name="Loubradou J."/>
            <person name="Henrissat B."/>
            <person name="Grigoriev I.V."/>
            <person name="Corradi N."/>
            <person name="Roux C."/>
            <person name="Martin F.M."/>
        </authorList>
    </citation>
    <scope>NUCLEOTIDE SEQUENCE [LARGE SCALE GENOMIC DNA]</scope>
    <source>
        <strain evidence="1 2">DAOM 227022</strain>
    </source>
</reference>
<dbReference type="SUPFAM" id="SSF54236">
    <property type="entry name" value="Ubiquitin-like"/>
    <property type="match status" value="1"/>
</dbReference>
<sequence>MSSSADNVNIILYCLIVPCGELHALPRDQVVQTVTVDRSQAVSVLKATIQSRLGIPFNTIRLKICQVYPSRLPATILFHK</sequence>
<dbReference type="Proteomes" id="UP000265703">
    <property type="component" value="Unassembled WGS sequence"/>
</dbReference>
<evidence type="ECO:0000313" key="2">
    <source>
        <dbReference type="Proteomes" id="UP000265703"/>
    </source>
</evidence>